<evidence type="ECO:0000259" key="5">
    <source>
        <dbReference type="Pfam" id="PF00389"/>
    </source>
</evidence>
<dbReference type="Gene3D" id="3.40.50.720">
    <property type="entry name" value="NAD(P)-binding Rossmann-like Domain"/>
    <property type="match status" value="2"/>
</dbReference>
<dbReference type="EMBL" id="BAAAUV010000047">
    <property type="protein sequence ID" value="GAA3241775.1"/>
    <property type="molecule type" value="Genomic_DNA"/>
</dbReference>
<evidence type="ECO:0000256" key="3">
    <source>
        <dbReference type="ARBA" id="ARBA00023027"/>
    </source>
</evidence>
<dbReference type="Pfam" id="PF02826">
    <property type="entry name" value="2-Hacid_dh_C"/>
    <property type="match status" value="1"/>
</dbReference>
<comment type="caution">
    <text evidence="7">The sequence shown here is derived from an EMBL/GenBank/DDBJ whole genome shotgun (WGS) entry which is preliminary data.</text>
</comment>
<evidence type="ECO:0000256" key="2">
    <source>
        <dbReference type="ARBA" id="ARBA00023002"/>
    </source>
</evidence>
<dbReference type="CDD" id="cd12167">
    <property type="entry name" value="2-Hacid_dh_8"/>
    <property type="match status" value="1"/>
</dbReference>
<proteinExistence type="inferred from homology"/>
<keyword evidence="3" id="KW-0520">NAD</keyword>
<sequence length="329" mass="35121">MIKTVLAMDPSVRATLSLDRLAEIADVDLGLVVTDFADPAAAAVLASAEVLFTCWGCPPLTAGALDRMPRLRAVVHAAGSVKHHVTDACWDRGVLVTSAAVANAVPVAEYTLASILFAGKRVTQIAAMYRSERARADWSAPFPGLGNHRMTVGVVGASLVGRRVLDLLRPFDLDVLLYDPYVDRHEAIELGARPADLDDLAELADVVTIHAPEVPETRHMFDRRRLALMKDGATLVNTARGSLVDTAALTDELVSGRLHAVIDVTDPEFLPPASPLYDLPNVLLTPHIAGSMGNELARMVDLAVEEVSRLSLGVPAAHPVRPEALAHSA</sequence>
<dbReference type="SUPFAM" id="SSF51735">
    <property type="entry name" value="NAD(P)-binding Rossmann-fold domains"/>
    <property type="match status" value="1"/>
</dbReference>
<name>A0ABP6QM83_9ACTN</name>
<dbReference type="Proteomes" id="UP001501237">
    <property type="component" value="Unassembled WGS sequence"/>
</dbReference>
<dbReference type="PANTHER" id="PTHR10996:SF178">
    <property type="entry name" value="2-HYDROXYACID DEHYDROGENASE YGL185C-RELATED"/>
    <property type="match status" value="1"/>
</dbReference>
<evidence type="ECO:0000256" key="4">
    <source>
        <dbReference type="RuleBase" id="RU003719"/>
    </source>
</evidence>
<dbReference type="SUPFAM" id="SSF52283">
    <property type="entry name" value="Formate/glycerate dehydrogenase catalytic domain-like"/>
    <property type="match status" value="1"/>
</dbReference>
<comment type="similarity">
    <text evidence="1 4">Belongs to the D-isomer specific 2-hydroxyacid dehydrogenase family.</text>
</comment>
<organism evidence="7 8">
    <name type="scientific">Actinocorallia longicatena</name>
    <dbReference type="NCBI Taxonomy" id="111803"/>
    <lineage>
        <taxon>Bacteria</taxon>
        <taxon>Bacillati</taxon>
        <taxon>Actinomycetota</taxon>
        <taxon>Actinomycetes</taxon>
        <taxon>Streptosporangiales</taxon>
        <taxon>Thermomonosporaceae</taxon>
        <taxon>Actinocorallia</taxon>
    </lineage>
</organism>
<dbReference type="PANTHER" id="PTHR10996">
    <property type="entry name" value="2-HYDROXYACID DEHYDROGENASE-RELATED"/>
    <property type="match status" value="1"/>
</dbReference>
<reference evidence="8" key="1">
    <citation type="journal article" date="2019" name="Int. J. Syst. Evol. Microbiol.">
        <title>The Global Catalogue of Microorganisms (GCM) 10K type strain sequencing project: providing services to taxonomists for standard genome sequencing and annotation.</title>
        <authorList>
            <consortium name="The Broad Institute Genomics Platform"/>
            <consortium name="The Broad Institute Genome Sequencing Center for Infectious Disease"/>
            <person name="Wu L."/>
            <person name="Ma J."/>
        </authorList>
    </citation>
    <scope>NUCLEOTIDE SEQUENCE [LARGE SCALE GENOMIC DNA]</scope>
    <source>
        <strain evidence="8">JCM 9377</strain>
    </source>
</reference>
<dbReference type="RefSeq" id="WP_344839474.1">
    <property type="nucleotide sequence ID" value="NZ_BAAAUV010000047.1"/>
</dbReference>
<keyword evidence="2 4" id="KW-0560">Oxidoreductase</keyword>
<evidence type="ECO:0000259" key="6">
    <source>
        <dbReference type="Pfam" id="PF02826"/>
    </source>
</evidence>
<dbReference type="InterPro" id="IPR006139">
    <property type="entry name" value="D-isomer_2_OHA_DH_cat_dom"/>
</dbReference>
<keyword evidence="8" id="KW-1185">Reference proteome</keyword>
<feature type="domain" description="D-isomer specific 2-hydroxyacid dehydrogenase catalytic" evidence="5">
    <location>
        <begin position="45"/>
        <end position="320"/>
    </location>
</feature>
<dbReference type="InterPro" id="IPR006140">
    <property type="entry name" value="D-isomer_DH_NAD-bd"/>
</dbReference>
<accession>A0ABP6QM83</accession>
<feature type="domain" description="D-isomer specific 2-hydroxyacid dehydrogenase NAD-binding" evidence="6">
    <location>
        <begin position="114"/>
        <end position="289"/>
    </location>
</feature>
<evidence type="ECO:0000313" key="8">
    <source>
        <dbReference type="Proteomes" id="UP001501237"/>
    </source>
</evidence>
<protein>
    <submittedName>
        <fullName evidence="7">Hydroxyacid dehydrogenase</fullName>
    </submittedName>
</protein>
<dbReference type="Pfam" id="PF00389">
    <property type="entry name" value="2-Hacid_dh"/>
    <property type="match status" value="1"/>
</dbReference>
<dbReference type="InterPro" id="IPR036291">
    <property type="entry name" value="NAD(P)-bd_dom_sf"/>
</dbReference>
<gene>
    <name evidence="7" type="ORF">GCM10010468_79150</name>
</gene>
<dbReference type="InterPro" id="IPR050223">
    <property type="entry name" value="D-isomer_2-hydroxyacid_DH"/>
</dbReference>
<evidence type="ECO:0000313" key="7">
    <source>
        <dbReference type="EMBL" id="GAA3241775.1"/>
    </source>
</evidence>
<evidence type="ECO:0000256" key="1">
    <source>
        <dbReference type="ARBA" id="ARBA00005854"/>
    </source>
</evidence>